<organism evidence="1">
    <name type="scientific">bioreactor metagenome</name>
    <dbReference type="NCBI Taxonomy" id="1076179"/>
    <lineage>
        <taxon>unclassified sequences</taxon>
        <taxon>metagenomes</taxon>
        <taxon>ecological metagenomes</taxon>
    </lineage>
</organism>
<name>A0A645I8V3_9ZZZZ</name>
<sequence>MQFKLGRAIFCKRHNARIGDDNRIGTGIAYLFDQRFKIAKILVARKRVAGNIHAPAH</sequence>
<protein>
    <submittedName>
        <fullName evidence="1">Uncharacterized protein</fullName>
    </submittedName>
</protein>
<comment type="caution">
    <text evidence="1">The sequence shown here is derived from an EMBL/GenBank/DDBJ whole genome shotgun (WGS) entry which is preliminary data.</text>
</comment>
<proteinExistence type="predicted"/>
<gene>
    <name evidence="1" type="ORF">SDC9_195369</name>
</gene>
<reference evidence="1" key="1">
    <citation type="submission" date="2019-08" db="EMBL/GenBank/DDBJ databases">
        <authorList>
            <person name="Kucharzyk K."/>
            <person name="Murdoch R.W."/>
            <person name="Higgins S."/>
            <person name="Loffler F."/>
        </authorList>
    </citation>
    <scope>NUCLEOTIDE SEQUENCE</scope>
</reference>
<accession>A0A645I8V3</accession>
<dbReference type="AlphaFoldDB" id="A0A645I8V3"/>
<evidence type="ECO:0000313" key="1">
    <source>
        <dbReference type="EMBL" id="MPN47765.1"/>
    </source>
</evidence>
<dbReference type="EMBL" id="VSSQ01109504">
    <property type="protein sequence ID" value="MPN47765.1"/>
    <property type="molecule type" value="Genomic_DNA"/>
</dbReference>